<evidence type="ECO:0000313" key="1">
    <source>
        <dbReference type="EMBL" id="RNA05064.1"/>
    </source>
</evidence>
<name>A0A3M7Q1H5_BRAPC</name>
<organism evidence="1 2">
    <name type="scientific">Brachionus plicatilis</name>
    <name type="common">Marine rotifer</name>
    <name type="synonym">Brachionus muelleri</name>
    <dbReference type="NCBI Taxonomy" id="10195"/>
    <lineage>
        <taxon>Eukaryota</taxon>
        <taxon>Metazoa</taxon>
        <taxon>Spiralia</taxon>
        <taxon>Gnathifera</taxon>
        <taxon>Rotifera</taxon>
        <taxon>Eurotatoria</taxon>
        <taxon>Monogononta</taxon>
        <taxon>Pseudotrocha</taxon>
        <taxon>Ploima</taxon>
        <taxon>Brachionidae</taxon>
        <taxon>Brachionus</taxon>
    </lineage>
</organism>
<comment type="caution">
    <text evidence="1">The sequence shown here is derived from an EMBL/GenBank/DDBJ whole genome shotgun (WGS) entry which is preliminary data.</text>
</comment>
<gene>
    <name evidence="1" type="ORF">BpHYR1_022726</name>
</gene>
<dbReference type="Proteomes" id="UP000276133">
    <property type="component" value="Unassembled WGS sequence"/>
</dbReference>
<sequence>MNPVNSRTDFIVVILISFNLLRNNIKQQKVDIILLIIADNSNKLAPYTTKYVFDTLHVRQ</sequence>
<dbReference type="AlphaFoldDB" id="A0A3M7Q1H5"/>
<accession>A0A3M7Q1H5</accession>
<dbReference type="EMBL" id="REGN01007871">
    <property type="protein sequence ID" value="RNA05064.1"/>
    <property type="molecule type" value="Genomic_DNA"/>
</dbReference>
<keyword evidence="2" id="KW-1185">Reference proteome</keyword>
<reference evidence="1 2" key="1">
    <citation type="journal article" date="2018" name="Sci. Rep.">
        <title>Genomic signatures of local adaptation to the degree of environmental predictability in rotifers.</title>
        <authorList>
            <person name="Franch-Gras L."/>
            <person name="Hahn C."/>
            <person name="Garcia-Roger E.M."/>
            <person name="Carmona M.J."/>
            <person name="Serra M."/>
            <person name="Gomez A."/>
        </authorList>
    </citation>
    <scope>NUCLEOTIDE SEQUENCE [LARGE SCALE GENOMIC DNA]</scope>
    <source>
        <strain evidence="1">HYR1</strain>
    </source>
</reference>
<protein>
    <submittedName>
        <fullName evidence="1">Uncharacterized protein</fullName>
    </submittedName>
</protein>
<proteinExistence type="predicted"/>
<evidence type="ECO:0000313" key="2">
    <source>
        <dbReference type="Proteomes" id="UP000276133"/>
    </source>
</evidence>